<organism evidence="2 3">
    <name type="scientific">Fusarium torreyae</name>
    <dbReference type="NCBI Taxonomy" id="1237075"/>
    <lineage>
        <taxon>Eukaryota</taxon>
        <taxon>Fungi</taxon>
        <taxon>Dikarya</taxon>
        <taxon>Ascomycota</taxon>
        <taxon>Pezizomycotina</taxon>
        <taxon>Sordariomycetes</taxon>
        <taxon>Hypocreomycetidae</taxon>
        <taxon>Hypocreales</taxon>
        <taxon>Nectriaceae</taxon>
        <taxon>Fusarium</taxon>
    </lineage>
</organism>
<evidence type="ECO:0000259" key="1">
    <source>
        <dbReference type="Pfam" id="PF01266"/>
    </source>
</evidence>
<dbReference type="PANTHER" id="PTHR13847">
    <property type="entry name" value="SARCOSINE DEHYDROGENASE-RELATED"/>
    <property type="match status" value="1"/>
</dbReference>
<dbReference type="InterPro" id="IPR006076">
    <property type="entry name" value="FAD-dep_OxRdtase"/>
</dbReference>
<dbReference type="InterPro" id="IPR036188">
    <property type="entry name" value="FAD/NAD-bd_sf"/>
</dbReference>
<dbReference type="PANTHER" id="PTHR13847:SF213">
    <property type="entry name" value="DEPENDENT OXIDOREDUCTASE, PUTATIVE-RELATED"/>
    <property type="match status" value="1"/>
</dbReference>
<dbReference type="Proteomes" id="UP001152049">
    <property type="component" value="Unassembled WGS sequence"/>
</dbReference>
<evidence type="ECO:0000313" key="2">
    <source>
        <dbReference type="EMBL" id="KAJ4265330.1"/>
    </source>
</evidence>
<sequence>MVSPDKTRTWLKSPLGERVLAQVQSDPGLPQPMPTVSSWQLPPHADVGNIQSTVLADATDYLIIGSGIAGCGTAKSLLESPSSQSRTVTVLDARGLCSGATGRNGGQLVKPYPLRYVAIAEMYGVEMANKIARMNLFKLEEVHKLAQGFDEELRKEAMARRLTKLVAHMDRSSWEKSKHAIAMYEANLPEERGLFKPVSKDELEKKWKIKGAYGGYTYPAGVCWPYRLITGVFKRLLDRYQERLKIETYTPVTSISIDAEGNSQYPYIVTTTRGTIRATHVIHCTNGHTGHLLPAMRGMIHPIRGTMSSQSPGGNFPNLSQEMSWTFLHEARYDQAKGTTRLGWHYGLQNPPDGDVWIGGEEVRLDHFVTADDTYIEQEQRDGLSNILTDTFTKEWVPEKPKINGMWSGILANTGDHLPFVGQLPTSVTGRPGQGEWIAAGWNSYGMANGLTSGHAVAQMILGNGIPEWFPEAYLPTEERLHSESMKPEAVAALLLEWTGAGKVLSGVSAKL</sequence>
<name>A0A9W8S505_9HYPO</name>
<keyword evidence="3" id="KW-1185">Reference proteome</keyword>
<dbReference type="EMBL" id="JAOQAZ010000006">
    <property type="protein sequence ID" value="KAJ4265330.1"/>
    <property type="molecule type" value="Genomic_DNA"/>
</dbReference>
<proteinExistence type="predicted"/>
<feature type="domain" description="FAD dependent oxidoreductase" evidence="1">
    <location>
        <begin position="60"/>
        <end position="460"/>
    </location>
</feature>
<protein>
    <recommendedName>
        <fullName evidence="1">FAD dependent oxidoreductase domain-containing protein</fullName>
    </recommendedName>
</protein>
<dbReference type="Gene3D" id="3.50.50.60">
    <property type="entry name" value="FAD/NAD(P)-binding domain"/>
    <property type="match status" value="1"/>
</dbReference>
<dbReference type="GO" id="GO:0005737">
    <property type="term" value="C:cytoplasm"/>
    <property type="evidence" value="ECO:0007669"/>
    <property type="project" value="TreeGrafter"/>
</dbReference>
<dbReference type="AlphaFoldDB" id="A0A9W8S505"/>
<evidence type="ECO:0000313" key="3">
    <source>
        <dbReference type="Proteomes" id="UP001152049"/>
    </source>
</evidence>
<reference evidence="2" key="1">
    <citation type="submission" date="2022-09" db="EMBL/GenBank/DDBJ databases">
        <title>Fusarium specimens isolated from Avocado Roots.</title>
        <authorList>
            <person name="Stajich J."/>
            <person name="Roper C."/>
            <person name="Heimlech-Rivalta G."/>
        </authorList>
    </citation>
    <scope>NUCLEOTIDE SEQUENCE</scope>
    <source>
        <strain evidence="2">CF00136</strain>
    </source>
</reference>
<dbReference type="Gene3D" id="3.30.9.10">
    <property type="entry name" value="D-Amino Acid Oxidase, subunit A, domain 2"/>
    <property type="match status" value="1"/>
</dbReference>
<dbReference type="Pfam" id="PF01266">
    <property type="entry name" value="DAO"/>
    <property type="match status" value="1"/>
</dbReference>
<gene>
    <name evidence="2" type="ORF">NW762_004615</name>
</gene>
<comment type="caution">
    <text evidence="2">The sequence shown here is derived from an EMBL/GenBank/DDBJ whole genome shotgun (WGS) entry which is preliminary data.</text>
</comment>
<accession>A0A9W8S505</accession>
<dbReference type="OrthoDB" id="429143at2759"/>
<dbReference type="SUPFAM" id="SSF51905">
    <property type="entry name" value="FAD/NAD(P)-binding domain"/>
    <property type="match status" value="1"/>
</dbReference>